<evidence type="ECO:0000313" key="2">
    <source>
        <dbReference type="Proteomes" id="UP001163046"/>
    </source>
</evidence>
<reference evidence="1" key="1">
    <citation type="submission" date="2023-01" db="EMBL/GenBank/DDBJ databases">
        <title>Genome assembly of the deep-sea coral Lophelia pertusa.</title>
        <authorList>
            <person name="Herrera S."/>
            <person name="Cordes E."/>
        </authorList>
    </citation>
    <scope>NUCLEOTIDE SEQUENCE</scope>
    <source>
        <strain evidence="1">USNM1676648</strain>
        <tissue evidence="1">Polyp</tissue>
    </source>
</reference>
<comment type="caution">
    <text evidence="1">The sequence shown here is derived from an EMBL/GenBank/DDBJ whole genome shotgun (WGS) entry which is preliminary data.</text>
</comment>
<organism evidence="1 2">
    <name type="scientific">Desmophyllum pertusum</name>
    <dbReference type="NCBI Taxonomy" id="174260"/>
    <lineage>
        <taxon>Eukaryota</taxon>
        <taxon>Metazoa</taxon>
        <taxon>Cnidaria</taxon>
        <taxon>Anthozoa</taxon>
        <taxon>Hexacorallia</taxon>
        <taxon>Scleractinia</taxon>
        <taxon>Caryophylliina</taxon>
        <taxon>Caryophylliidae</taxon>
        <taxon>Desmophyllum</taxon>
    </lineage>
</organism>
<protein>
    <submittedName>
        <fullName evidence="1">Uncharacterized protein</fullName>
    </submittedName>
</protein>
<evidence type="ECO:0000313" key="1">
    <source>
        <dbReference type="EMBL" id="KAJ7354823.1"/>
    </source>
</evidence>
<sequence length="150" mass="17276">MLVAFRYKEFIRTSLLLSRKQNILDYCLAWCIFPASTCLIHPLCNRCVTAVRRSCCGTGRQQCNSPTTEAVAERFWNYCGPRVVFIQLAQFPSVVSVSEAFVFGFWLNSRWWLKDSNCENTTVPVLYVDKALRRPLAPPQSSLIIARYLR</sequence>
<proteinExistence type="predicted"/>
<dbReference type="AlphaFoldDB" id="A0A9X0CKM4"/>
<accession>A0A9X0CKM4</accession>
<dbReference type="EMBL" id="MU827332">
    <property type="protein sequence ID" value="KAJ7354823.1"/>
    <property type="molecule type" value="Genomic_DNA"/>
</dbReference>
<dbReference type="Proteomes" id="UP001163046">
    <property type="component" value="Unassembled WGS sequence"/>
</dbReference>
<keyword evidence="2" id="KW-1185">Reference proteome</keyword>
<name>A0A9X0CKM4_9CNID</name>
<gene>
    <name evidence="1" type="ORF">OS493_029829</name>
</gene>